<keyword evidence="2" id="KW-1185">Reference proteome</keyword>
<reference evidence="1" key="1">
    <citation type="submission" date="2022-06" db="EMBL/GenBank/DDBJ databases">
        <authorList>
            <person name="Legras J.-L."/>
            <person name="Devillers H."/>
            <person name="Grondin C."/>
        </authorList>
    </citation>
    <scope>NUCLEOTIDE SEQUENCE</scope>
    <source>
        <strain evidence="1">CLIB 1444</strain>
    </source>
</reference>
<dbReference type="Proteomes" id="UP001152531">
    <property type="component" value="Unassembled WGS sequence"/>
</dbReference>
<evidence type="ECO:0000313" key="1">
    <source>
        <dbReference type="EMBL" id="CAH6722289.1"/>
    </source>
</evidence>
<organism evidence="1 2">
    <name type="scientific">[Candida] jaroonii</name>
    <dbReference type="NCBI Taxonomy" id="467808"/>
    <lineage>
        <taxon>Eukaryota</taxon>
        <taxon>Fungi</taxon>
        <taxon>Dikarya</taxon>
        <taxon>Ascomycota</taxon>
        <taxon>Saccharomycotina</taxon>
        <taxon>Pichiomycetes</taxon>
        <taxon>Debaryomycetaceae</taxon>
        <taxon>Yamadazyma</taxon>
    </lineage>
</organism>
<proteinExistence type="predicted"/>
<protein>
    <submittedName>
        <fullName evidence="1">Splicing factor U2AF 23 kDa subunit</fullName>
    </submittedName>
</protein>
<name>A0ACA9YCU9_9ASCO</name>
<comment type="caution">
    <text evidence="1">The sequence shown here is derived from an EMBL/GenBank/DDBJ whole genome shotgun (WGS) entry which is preliminary data.</text>
</comment>
<sequence>MDKSTCQFYTKIGACRHGEKCSRKHIKPTRSRTILLPNLYQNPKLNKNEQDLNPIQITEVFENFYKDILIRFAKIDEVITIVICENENNHLNGNVYVKFKTVDGAIRAINELNNEWFGSRPVHCELSPVENFPDANCKAYDTNSCTRGDHCNFMHVIRPKNELKDYFFKCQEKTILLNKIEKLKQTKPQDPAKSDTKDFQSTVANLFKAV</sequence>
<dbReference type="EMBL" id="CALSDN010000009">
    <property type="protein sequence ID" value="CAH6722289.1"/>
    <property type="molecule type" value="Genomic_DNA"/>
</dbReference>
<evidence type="ECO:0000313" key="2">
    <source>
        <dbReference type="Proteomes" id="UP001152531"/>
    </source>
</evidence>
<accession>A0ACA9YCU9</accession>
<gene>
    <name evidence="1" type="ORF">CLIB1444_09S00276</name>
</gene>